<keyword evidence="4" id="KW-0238">DNA-binding</keyword>
<evidence type="ECO:0000256" key="2">
    <source>
        <dbReference type="ARBA" id="ARBA00023015"/>
    </source>
</evidence>
<dbReference type="InterPro" id="IPR014284">
    <property type="entry name" value="RNA_pol_sigma-70_dom"/>
</dbReference>
<evidence type="ECO:0000256" key="3">
    <source>
        <dbReference type="ARBA" id="ARBA00023082"/>
    </source>
</evidence>
<dbReference type="GO" id="GO:0006352">
    <property type="term" value="P:DNA-templated transcription initiation"/>
    <property type="evidence" value="ECO:0007669"/>
    <property type="project" value="InterPro"/>
</dbReference>
<evidence type="ECO:0000256" key="1">
    <source>
        <dbReference type="ARBA" id="ARBA00010641"/>
    </source>
</evidence>
<evidence type="ECO:0000259" key="6">
    <source>
        <dbReference type="Pfam" id="PF04542"/>
    </source>
</evidence>
<dbReference type="GO" id="GO:0003677">
    <property type="term" value="F:DNA binding"/>
    <property type="evidence" value="ECO:0007669"/>
    <property type="project" value="UniProtKB-KW"/>
</dbReference>
<dbReference type="NCBIfam" id="TIGR02937">
    <property type="entry name" value="sigma70-ECF"/>
    <property type="match status" value="1"/>
</dbReference>
<comment type="similarity">
    <text evidence="1">Belongs to the sigma-70 factor family. ECF subfamily.</text>
</comment>
<dbReference type="EMBL" id="JABELX010000009">
    <property type="protein sequence ID" value="NNH72979.1"/>
    <property type="molecule type" value="Genomic_DNA"/>
</dbReference>
<keyword evidence="2" id="KW-0805">Transcription regulation</keyword>
<evidence type="ECO:0000313" key="8">
    <source>
        <dbReference type="Proteomes" id="UP000586827"/>
    </source>
</evidence>
<gene>
    <name evidence="7" type="ORF">HLB23_24485</name>
</gene>
<protein>
    <submittedName>
        <fullName evidence="7">Sigma-70 family RNA polymerase sigma factor</fullName>
    </submittedName>
</protein>
<dbReference type="RefSeq" id="WP_067523504.1">
    <property type="nucleotide sequence ID" value="NZ_JABELX010000009.1"/>
</dbReference>
<dbReference type="InterPro" id="IPR039425">
    <property type="entry name" value="RNA_pol_sigma-70-like"/>
</dbReference>
<dbReference type="Pfam" id="PF04542">
    <property type="entry name" value="Sigma70_r2"/>
    <property type="match status" value="1"/>
</dbReference>
<dbReference type="AlphaFoldDB" id="A0A849CD16"/>
<dbReference type="Proteomes" id="UP000586827">
    <property type="component" value="Unassembled WGS sequence"/>
</dbReference>
<keyword evidence="5" id="KW-0804">Transcription</keyword>
<reference evidence="7 8" key="1">
    <citation type="submission" date="2020-05" db="EMBL/GenBank/DDBJ databases">
        <title>MicrobeNet Type strains.</title>
        <authorList>
            <person name="Nicholson A.C."/>
        </authorList>
    </citation>
    <scope>NUCLEOTIDE SEQUENCE [LARGE SCALE GENOMIC DNA]</scope>
    <source>
        <strain evidence="7 8">JCM 3224</strain>
    </source>
</reference>
<dbReference type="InterPro" id="IPR036388">
    <property type="entry name" value="WH-like_DNA-bd_sf"/>
</dbReference>
<dbReference type="InterPro" id="IPR013325">
    <property type="entry name" value="RNA_pol_sigma_r2"/>
</dbReference>
<dbReference type="SUPFAM" id="SSF88659">
    <property type="entry name" value="Sigma3 and sigma4 domains of RNA polymerase sigma factors"/>
    <property type="match status" value="1"/>
</dbReference>
<dbReference type="InterPro" id="IPR007627">
    <property type="entry name" value="RNA_pol_sigma70_r2"/>
</dbReference>
<feature type="domain" description="RNA polymerase sigma-70 region 2" evidence="6">
    <location>
        <begin position="16"/>
        <end position="86"/>
    </location>
</feature>
<dbReference type="InterPro" id="IPR013324">
    <property type="entry name" value="RNA_pol_sigma_r3/r4-like"/>
</dbReference>
<dbReference type="Gene3D" id="1.10.1740.10">
    <property type="match status" value="1"/>
</dbReference>
<dbReference type="SUPFAM" id="SSF88946">
    <property type="entry name" value="Sigma2 domain of RNA polymerase sigma factors"/>
    <property type="match status" value="1"/>
</dbReference>
<sequence length="195" mass="22765">MTTWDSLPWAKQIEELFRWHAPGVYRFALRGLGDVEQAKDVVQQVFLAVCNQYERHFLAESDDHQAALIMTMARRRVIDCWRQASRAKETLYGDLGALDRPQPELLEMSHRITRSDRIMEDAELRRFWEVLTRDLTESEYRVALMSWDMEMSTEDIARVLNTTSHAVVTHRSRARRKIGKVLSRRSEWDEGGAGA</sequence>
<evidence type="ECO:0000313" key="7">
    <source>
        <dbReference type="EMBL" id="NNH72979.1"/>
    </source>
</evidence>
<accession>A0A849CD16</accession>
<comment type="caution">
    <text evidence="7">The sequence shown here is derived from an EMBL/GenBank/DDBJ whole genome shotgun (WGS) entry which is preliminary data.</text>
</comment>
<keyword evidence="3" id="KW-0731">Sigma factor</keyword>
<proteinExistence type="inferred from homology"/>
<organism evidence="7 8">
    <name type="scientific">Nocardia uniformis</name>
    <dbReference type="NCBI Taxonomy" id="53432"/>
    <lineage>
        <taxon>Bacteria</taxon>
        <taxon>Bacillati</taxon>
        <taxon>Actinomycetota</taxon>
        <taxon>Actinomycetes</taxon>
        <taxon>Mycobacteriales</taxon>
        <taxon>Nocardiaceae</taxon>
        <taxon>Nocardia</taxon>
    </lineage>
</organism>
<keyword evidence="8" id="KW-1185">Reference proteome</keyword>
<dbReference type="PANTHER" id="PTHR43133:SF8">
    <property type="entry name" value="RNA POLYMERASE SIGMA FACTOR HI_1459-RELATED"/>
    <property type="match status" value="1"/>
</dbReference>
<evidence type="ECO:0000256" key="5">
    <source>
        <dbReference type="ARBA" id="ARBA00023163"/>
    </source>
</evidence>
<dbReference type="Gene3D" id="1.10.10.10">
    <property type="entry name" value="Winged helix-like DNA-binding domain superfamily/Winged helix DNA-binding domain"/>
    <property type="match status" value="1"/>
</dbReference>
<evidence type="ECO:0000256" key="4">
    <source>
        <dbReference type="ARBA" id="ARBA00023125"/>
    </source>
</evidence>
<dbReference type="PANTHER" id="PTHR43133">
    <property type="entry name" value="RNA POLYMERASE ECF-TYPE SIGMA FACTO"/>
    <property type="match status" value="1"/>
</dbReference>
<dbReference type="GO" id="GO:0016987">
    <property type="term" value="F:sigma factor activity"/>
    <property type="evidence" value="ECO:0007669"/>
    <property type="project" value="UniProtKB-KW"/>
</dbReference>
<name>A0A849CD16_9NOCA</name>